<dbReference type="EMBL" id="BFCH01000048">
    <property type="protein sequence ID" value="GBG40833.1"/>
    <property type="molecule type" value="Genomic_DNA"/>
</dbReference>
<dbReference type="RefSeq" id="WP_108926511.1">
    <property type="nucleotide sequence ID" value="NZ_BFCH01000048.1"/>
</dbReference>
<name>A0AA37PL15_9MYCO</name>
<reference evidence="3" key="2">
    <citation type="submission" date="2018-04" db="EMBL/GenBank/DDBJ databases">
        <title>Draft genome sequence of Mycobacterium montefiorense isolated from Japanese black salamander.</title>
        <authorList>
            <person name="Fukano H."/>
            <person name="Yoshida M."/>
            <person name="Shimizu A."/>
            <person name="Iwao H."/>
            <person name="Kurata O."/>
            <person name="Katayama Y."/>
            <person name="Omatsu T."/>
            <person name="Mizutani T."/>
            <person name="Wada S."/>
            <person name="Hoshino Y."/>
        </authorList>
    </citation>
    <scope>NUCLEOTIDE SEQUENCE [LARGE SCALE GENOMIC DNA]</scope>
    <source>
        <strain evidence="3">BS</strain>
    </source>
</reference>
<evidence type="ECO:0000313" key="1">
    <source>
        <dbReference type="EMBL" id="GBG40833.1"/>
    </source>
</evidence>
<dbReference type="GeneID" id="97442414"/>
<evidence type="ECO:0000313" key="3">
    <source>
        <dbReference type="Proteomes" id="UP000245060"/>
    </source>
</evidence>
<reference evidence="2" key="4">
    <citation type="submission" date="2022-04" db="EMBL/GenBank/DDBJ databases">
        <authorList>
            <person name="Komine T."/>
            <person name="Fukano H."/>
            <person name="Wada S."/>
        </authorList>
    </citation>
    <scope>NUCLEOTIDE SEQUENCE</scope>
    <source>
        <strain evidence="2">NJB18185</strain>
    </source>
</reference>
<evidence type="ECO:0000313" key="4">
    <source>
        <dbReference type="Proteomes" id="UP001139505"/>
    </source>
</evidence>
<accession>A0AA37PL15</accession>
<proteinExistence type="predicted"/>
<sequence>MRGRGIIGAIVLVWLLVGVFAAWQRDYFKTGQTDCVTAGNIALTVVAGPLNYGGVNPKVKDCHVPQPSSMHSNNLESLA</sequence>
<reference evidence="1" key="1">
    <citation type="journal article" date="2018" name="Genome Announc.">
        <title>Draft Genome Sequence of Mycobacterium montefiorense Isolated from Japanese Black Salamander (Hynobius nigrescens).</title>
        <authorList>
            <person name="Fukano H."/>
            <person name="Yoshida M."/>
            <person name="Shimizu A."/>
            <person name="Iwao H."/>
            <person name="Katayama Y."/>
            <person name="Omatsu T."/>
            <person name="Mizutani T."/>
            <person name="Kurata O."/>
            <person name="Wada S."/>
            <person name="Hoshino Y."/>
        </authorList>
    </citation>
    <scope>NUCLEOTIDE SEQUENCE</scope>
    <source>
        <strain evidence="1">BS</strain>
    </source>
</reference>
<comment type="caution">
    <text evidence="2">The sequence shown here is derived from an EMBL/GenBank/DDBJ whole genome shotgun (WGS) entry which is preliminary data.</text>
</comment>
<dbReference type="Proteomes" id="UP001139505">
    <property type="component" value="Unassembled WGS sequence"/>
</dbReference>
<gene>
    <name evidence="1" type="ORF">MmonteBS_52050</name>
    <name evidence="2" type="ORF">NJB18185_17200</name>
</gene>
<dbReference type="EMBL" id="BQYH01000009">
    <property type="protein sequence ID" value="GKU71944.1"/>
    <property type="molecule type" value="Genomic_DNA"/>
</dbReference>
<evidence type="ECO:0000313" key="2">
    <source>
        <dbReference type="EMBL" id="GKU71944.1"/>
    </source>
</evidence>
<keyword evidence="3" id="KW-1185">Reference proteome</keyword>
<dbReference type="AlphaFoldDB" id="A0AA37PL15"/>
<organism evidence="2 4">
    <name type="scientific">Mycobacterium montefiorense</name>
    <dbReference type="NCBI Taxonomy" id="154654"/>
    <lineage>
        <taxon>Bacteria</taxon>
        <taxon>Bacillati</taxon>
        <taxon>Actinomycetota</taxon>
        <taxon>Actinomycetes</taxon>
        <taxon>Mycobacteriales</taxon>
        <taxon>Mycobacteriaceae</taxon>
        <taxon>Mycobacterium</taxon>
        <taxon>Mycobacterium simiae complex</taxon>
    </lineage>
</organism>
<reference evidence="2" key="3">
    <citation type="journal article" date="2022" name="Microbiol. Resour. Announc.">
        <title>Draft Genome Sequences of Eight Mycobacterium montefiorense Strains Isolated from Salamanders in Captivity.</title>
        <authorList>
            <person name="Komine T."/>
            <person name="Ihara H."/>
            <person name="Fukano H."/>
            <person name="Hoshino Y."/>
            <person name="Kurata O."/>
            <person name="Wada S."/>
        </authorList>
    </citation>
    <scope>NUCLEOTIDE SEQUENCE</scope>
    <source>
        <strain evidence="2">NJB18185</strain>
    </source>
</reference>
<protein>
    <submittedName>
        <fullName evidence="2">Uncharacterized protein</fullName>
    </submittedName>
</protein>
<dbReference type="Proteomes" id="UP000245060">
    <property type="component" value="Unassembled WGS sequence"/>
</dbReference>